<evidence type="ECO:0000313" key="2">
    <source>
        <dbReference type="Proteomes" id="UP001060085"/>
    </source>
</evidence>
<protein>
    <submittedName>
        <fullName evidence="1">Uncharacterized protein</fullName>
    </submittedName>
</protein>
<name>A0ACC0BMT6_CATRO</name>
<sequence>MERNQTLLTIPETPIGDLTMYIPSCRLLSPSYQTPPLWQIFVHTTPAYKYNPFETIPTLLEWCLTQSYISLLNHCLLSYWGTMFSVTGFTGFTGFWGVCNSPSSGSLSSSD</sequence>
<keyword evidence="2" id="KW-1185">Reference proteome</keyword>
<comment type="caution">
    <text evidence="1">The sequence shown here is derived from an EMBL/GenBank/DDBJ whole genome shotgun (WGS) entry which is preliminary data.</text>
</comment>
<proteinExistence type="predicted"/>
<organism evidence="1 2">
    <name type="scientific">Catharanthus roseus</name>
    <name type="common">Madagascar periwinkle</name>
    <name type="synonym">Vinca rosea</name>
    <dbReference type="NCBI Taxonomy" id="4058"/>
    <lineage>
        <taxon>Eukaryota</taxon>
        <taxon>Viridiplantae</taxon>
        <taxon>Streptophyta</taxon>
        <taxon>Embryophyta</taxon>
        <taxon>Tracheophyta</taxon>
        <taxon>Spermatophyta</taxon>
        <taxon>Magnoliopsida</taxon>
        <taxon>eudicotyledons</taxon>
        <taxon>Gunneridae</taxon>
        <taxon>Pentapetalae</taxon>
        <taxon>asterids</taxon>
        <taxon>lamiids</taxon>
        <taxon>Gentianales</taxon>
        <taxon>Apocynaceae</taxon>
        <taxon>Rauvolfioideae</taxon>
        <taxon>Vinceae</taxon>
        <taxon>Catharanthinae</taxon>
        <taxon>Catharanthus</taxon>
    </lineage>
</organism>
<gene>
    <name evidence="1" type="ORF">M9H77_14265</name>
</gene>
<dbReference type="Proteomes" id="UP001060085">
    <property type="component" value="Linkage Group LG03"/>
</dbReference>
<dbReference type="EMBL" id="CM044703">
    <property type="protein sequence ID" value="KAI5673901.1"/>
    <property type="molecule type" value="Genomic_DNA"/>
</dbReference>
<accession>A0ACC0BMT6</accession>
<reference evidence="2" key="1">
    <citation type="journal article" date="2023" name="Nat. Plants">
        <title>Single-cell RNA sequencing provides a high-resolution roadmap for understanding the multicellular compartmentation of specialized metabolism.</title>
        <authorList>
            <person name="Sun S."/>
            <person name="Shen X."/>
            <person name="Li Y."/>
            <person name="Li Y."/>
            <person name="Wang S."/>
            <person name="Li R."/>
            <person name="Zhang H."/>
            <person name="Shen G."/>
            <person name="Guo B."/>
            <person name="Wei J."/>
            <person name="Xu J."/>
            <person name="St-Pierre B."/>
            <person name="Chen S."/>
            <person name="Sun C."/>
        </authorList>
    </citation>
    <scope>NUCLEOTIDE SEQUENCE [LARGE SCALE GENOMIC DNA]</scope>
</reference>
<evidence type="ECO:0000313" key="1">
    <source>
        <dbReference type="EMBL" id="KAI5673901.1"/>
    </source>
</evidence>